<name>A0AAD6Y9B7_9AGAR</name>
<sequence length="85" mass="9475">MNTLSTTARLCGTSPWCAGQCVATLCAPCGRRALRWDGAAARAPLAGCRWVNERQRAMCWCGLVRFMDERNDTSLRDLPEPAHRH</sequence>
<evidence type="ECO:0000313" key="2">
    <source>
        <dbReference type="Proteomes" id="UP001219525"/>
    </source>
</evidence>
<accession>A0AAD6Y9B7</accession>
<protein>
    <submittedName>
        <fullName evidence="1">Uncharacterized protein</fullName>
    </submittedName>
</protein>
<reference evidence="1" key="1">
    <citation type="submission" date="2023-03" db="EMBL/GenBank/DDBJ databases">
        <title>Massive genome expansion in bonnet fungi (Mycena s.s.) driven by repeated elements and novel gene families across ecological guilds.</title>
        <authorList>
            <consortium name="Lawrence Berkeley National Laboratory"/>
            <person name="Harder C.B."/>
            <person name="Miyauchi S."/>
            <person name="Viragh M."/>
            <person name="Kuo A."/>
            <person name="Thoen E."/>
            <person name="Andreopoulos B."/>
            <person name="Lu D."/>
            <person name="Skrede I."/>
            <person name="Drula E."/>
            <person name="Henrissat B."/>
            <person name="Morin E."/>
            <person name="Kohler A."/>
            <person name="Barry K."/>
            <person name="LaButti K."/>
            <person name="Morin E."/>
            <person name="Salamov A."/>
            <person name="Lipzen A."/>
            <person name="Mereny Z."/>
            <person name="Hegedus B."/>
            <person name="Baldrian P."/>
            <person name="Stursova M."/>
            <person name="Weitz H."/>
            <person name="Taylor A."/>
            <person name="Grigoriev I.V."/>
            <person name="Nagy L.G."/>
            <person name="Martin F."/>
            <person name="Kauserud H."/>
        </authorList>
    </citation>
    <scope>NUCLEOTIDE SEQUENCE</scope>
    <source>
        <strain evidence="1">9144</strain>
    </source>
</reference>
<organism evidence="1 2">
    <name type="scientific">Mycena pura</name>
    <dbReference type="NCBI Taxonomy" id="153505"/>
    <lineage>
        <taxon>Eukaryota</taxon>
        <taxon>Fungi</taxon>
        <taxon>Dikarya</taxon>
        <taxon>Basidiomycota</taxon>
        <taxon>Agaricomycotina</taxon>
        <taxon>Agaricomycetes</taxon>
        <taxon>Agaricomycetidae</taxon>
        <taxon>Agaricales</taxon>
        <taxon>Marasmiineae</taxon>
        <taxon>Mycenaceae</taxon>
        <taxon>Mycena</taxon>
    </lineage>
</organism>
<dbReference type="EMBL" id="JARJCW010000039">
    <property type="protein sequence ID" value="KAJ7206670.1"/>
    <property type="molecule type" value="Genomic_DNA"/>
</dbReference>
<dbReference type="AlphaFoldDB" id="A0AAD6Y9B7"/>
<keyword evidence="2" id="KW-1185">Reference proteome</keyword>
<proteinExistence type="predicted"/>
<comment type="caution">
    <text evidence="1">The sequence shown here is derived from an EMBL/GenBank/DDBJ whole genome shotgun (WGS) entry which is preliminary data.</text>
</comment>
<evidence type="ECO:0000313" key="1">
    <source>
        <dbReference type="EMBL" id="KAJ7206670.1"/>
    </source>
</evidence>
<gene>
    <name evidence="1" type="ORF">GGX14DRAFT_568213</name>
</gene>
<dbReference type="Proteomes" id="UP001219525">
    <property type="component" value="Unassembled WGS sequence"/>
</dbReference>